<dbReference type="Pfam" id="PF06166">
    <property type="entry name" value="DUF979"/>
    <property type="match status" value="1"/>
</dbReference>
<protein>
    <submittedName>
        <fullName evidence="2">Membrane protein</fullName>
    </submittedName>
</protein>
<accession>A0A0R2BYM7</accession>
<dbReference type="AlphaFoldDB" id="A0A0R2BYM7"/>
<feature type="transmembrane region" description="Helical" evidence="1">
    <location>
        <begin position="30"/>
        <end position="49"/>
    </location>
</feature>
<dbReference type="STRING" id="1133569.FD21_GL001967"/>
<gene>
    <name evidence="2" type="ORF">FD21_GL001967</name>
</gene>
<dbReference type="InterPro" id="IPR009323">
    <property type="entry name" value="DUF979"/>
</dbReference>
<reference evidence="2 3" key="1">
    <citation type="journal article" date="2015" name="Genome Announc.">
        <title>Expanding the biotechnology potential of lactobacilli through comparative genomics of 213 strains and associated genera.</title>
        <authorList>
            <person name="Sun Z."/>
            <person name="Harris H.M."/>
            <person name="McCann A."/>
            <person name="Guo C."/>
            <person name="Argimon S."/>
            <person name="Zhang W."/>
            <person name="Yang X."/>
            <person name="Jeffery I.B."/>
            <person name="Cooney J.C."/>
            <person name="Kagawa T.F."/>
            <person name="Liu W."/>
            <person name="Song Y."/>
            <person name="Salvetti E."/>
            <person name="Wrobel A."/>
            <person name="Rasinkangas P."/>
            <person name="Parkhill J."/>
            <person name="Rea M.C."/>
            <person name="O'Sullivan O."/>
            <person name="Ritari J."/>
            <person name="Douillard F.P."/>
            <person name="Paul Ross R."/>
            <person name="Yang R."/>
            <person name="Briner A.E."/>
            <person name="Felis G.E."/>
            <person name="de Vos W.M."/>
            <person name="Barrangou R."/>
            <person name="Klaenhammer T.R."/>
            <person name="Caufield P.W."/>
            <person name="Cui Y."/>
            <person name="Zhang H."/>
            <person name="O'Toole P.W."/>
        </authorList>
    </citation>
    <scope>NUCLEOTIDE SEQUENCE [LARGE SCALE GENOMIC DNA]</scope>
    <source>
        <strain evidence="2 3">DSM 20605</strain>
    </source>
</reference>
<organism evidence="2 3">
    <name type="scientific">Liquorilactobacillus vini DSM 20605</name>
    <dbReference type="NCBI Taxonomy" id="1133569"/>
    <lineage>
        <taxon>Bacteria</taxon>
        <taxon>Bacillati</taxon>
        <taxon>Bacillota</taxon>
        <taxon>Bacilli</taxon>
        <taxon>Lactobacillales</taxon>
        <taxon>Lactobacillaceae</taxon>
        <taxon>Liquorilactobacillus</taxon>
    </lineage>
</organism>
<keyword evidence="3" id="KW-1185">Reference proteome</keyword>
<keyword evidence="1" id="KW-1133">Transmembrane helix</keyword>
<evidence type="ECO:0000313" key="2">
    <source>
        <dbReference type="EMBL" id="KRM84511.1"/>
    </source>
</evidence>
<sequence length="257" mass="27674">MTLIVALGQLKKSNVAMRPGKQIESDRKRLGNLVFLPALLLPLLTFAGAEFLAPLKIADKFLFDSSNSTLVALGIACIICWIAAMLVTKKGVKSSFFEGYRLLDAISWTLVLPQLLATLGTIFTETGVGKTISKIITSVVPDNSLFWTVVVFCLGMAIFTLIMGNAFASFPILASGIAVPLLIKGFGATPEQIGALAMFSGYCGTLMTPMAAEFNIVPASLLELDDKNLVVKVQIPTALFVLVFNVLLMYAMIKLNF</sequence>
<dbReference type="Proteomes" id="UP000051576">
    <property type="component" value="Unassembled WGS sequence"/>
</dbReference>
<feature type="transmembrane region" description="Helical" evidence="1">
    <location>
        <begin position="144"/>
        <end position="163"/>
    </location>
</feature>
<feature type="transmembrane region" description="Helical" evidence="1">
    <location>
        <begin position="193"/>
        <end position="217"/>
    </location>
</feature>
<evidence type="ECO:0000256" key="1">
    <source>
        <dbReference type="SAM" id="Phobius"/>
    </source>
</evidence>
<dbReference type="EMBL" id="AYYX01000076">
    <property type="protein sequence ID" value="KRM84511.1"/>
    <property type="molecule type" value="Genomic_DNA"/>
</dbReference>
<dbReference type="OrthoDB" id="1689651at2"/>
<keyword evidence="1" id="KW-0812">Transmembrane</keyword>
<feature type="transmembrane region" description="Helical" evidence="1">
    <location>
        <begin position="69"/>
        <end position="88"/>
    </location>
</feature>
<dbReference type="PATRIC" id="fig|1133569.4.peg.2123"/>
<proteinExistence type="predicted"/>
<feature type="transmembrane region" description="Helical" evidence="1">
    <location>
        <begin position="170"/>
        <end position="187"/>
    </location>
</feature>
<feature type="transmembrane region" description="Helical" evidence="1">
    <location>
        <begin position="229"/>
        <end position="253"/>
    </location>
</feature>
<evidence type="ECO:0000313" key="3">
    <source>
        <dbReference type="Proteomes" id="UP000051576"/>
    </source>
</evidence>
<keyword evidence="1" id="KW-0472">Membrane</keyword>
<comment type="caution">
    <text evidence="2">The sequence shown here is derived from an EMBL/GenBank/DDBJ whole genome shotgun (WGS) entry which is preliminary data.</text>
</comment>
<dbReference type="eggNOG" id="COG3817">
    <property type="taxonomic scope" value="Bacteria"/>
</dbReference>
<name>A0A0R2BYM7_9LACO</name>